<evidence type="ECO:0000313" key="4">
    <source>
        <dbReference type="Proteomes" id="UP001500728"/>
    </source>
</evidence>
<name>A0ABP6QNM4_9ACTN</name>
<dbReference type="EMBL" id="BAAAUW010000001">
    <property type="protein sequence ID" value="GAA3246262.1"/>
    <property type="molecule type" value="Genomic_DNA"/>
</dbReference>
<dbReference type="RefSeq" id="WP_346150516.1">
    <property type="nucleotide sequence ID" value="NZ_BAAAUW010000001.1"/>
</dbReference>
<sequence length="84" mass="9132">MTGHRDTDTPSGITGAIHVASDIKNDQSDFMAGISATNVMAMALIAALAIFLITELTWKERQRRRRVDRAATPPDANLRKGKAP</sequence>
<feature type="transmembrane region" description="Helical" evidence="2">
    <location>
        <begin position="39"/>
        <end position="58"/>
    </location>
</feature>
<reference evidence="4" key="1">
    <citation type="journal article" date="2019" name="Int. J. Syst. Evol. Microbiol.">
        <title>The Global Catalogue of Microorganisms (GCM) 10K type strain sequencing project: providing services to taxonomists for standard genome sequencing and annotation.</title>
        <authorList>
            <consortium name="The Broad Institute Genomics Platform"/>
            <consortium name="The Broad Institute Genome Sequencing Center for Infectious Disease"/>
            <person name="Wu L."/>
            <person name="Ma J."/>
        </authorList>
    </citation>
    <scope>NUCLEOTIDE SEQUENCE [LARGE SCALE GENOMIC DNA]</scope>
    <source>
        <strain evidence="4">JCM 9381</strain>
    </source>
</reference>
<keyword evidence="2" id="KW-1133">Transmembrane helix</keyword>
<feature type="region of interest" description="Disordered" evidence="1">
    <location>
        <begin position="61"/>
        <end position="84"/>
    </location>
</feature>
<keyword evidence="2" id="KW-0812">Transmembrane</keyword>
<evidence type="ECO:0000313" key="3">
    <source>
        <dbReference type="EMBL" id="GAA3246262.1"/>
    </source>
</evidence>
<evidence type="ECO:0000256" key="1">
    <source>
        <dbReference type="SAM" id="MobiDB-lite"/>
    </source>
</evidence>
<keyword evidence="2" id="KW-0472">Membrane</keyword>
<organism evidence="3 4">
    <name type="scientific">Streptomyces labedae</name>
    <dbReference type="NCBI Taxonomy" id="285569"/>
    <lineage>
        <taxon>Bacteria</taxon>
        <taxon>Bacillati</taxon>
        <taxon>Actinomycetota</taxon>
        <taxon>Actinomycetes</taxon>
        <taxon>Kitasatosporales</taxon>
        <taxon>Streptomycetaceae</taxon>
        <taxon>Streptomyces</taxon>
    </lineage>
</organism>
<proteinExistence type="predicted"/>
<evidence type="ECO:0000256" key="2">
    <source>
        <dbReference type="SAM" id="Phobius"/>
    </source>
</evidence>
<accession>A0ABP6QNM4</accession>
<keyword evidence="4" id="KW-1185">Reference proteome</keyword>
<comment type="caution">
    <text evidence="3">The sequence shown here is derived from an EMBL/GenBank/DDBJ whole genome shotgun (WGS) entry which is preliminary data.</text>
</comment>
<dbReference type="Proteomes" id="UP001500728">
    <property type="component" value="Unassembled WGS sequence"/>
</dbReference>
<gene>
    <name evidence="3" type="ORF">GCM10010469_02070</name>
</gene>
<protein>
    <submittedName>
        <fullName evidence="3">Uncharacterized protein</fullName>
    </submittedName>
</protein>